<dbReference type="STRING" id="1318743.PU02_0911"/>
<keyword evidence="3" id="KW-1185">Reference proteome</keyword>
<feature type="transmembrane region" description="Helical" evidence="1">
    <location>
        <begin position="41"/>
        <end position="59"/>
    </location>
</feature>
<keyword evidence="1" id="KW-0472">Membrane</keyword>
<reference evidence="2 3" key="1">
    <citation type="journal article" date="2015" name="Genome Announc.">
        <title>Complete Genome Sequence of Bartonella ancashensis Strain 20.00, Isolated from the Blood of a Patient with Verruga Peruana.</title>
        <authorList>
            <person name="Hang J."/>
            <person name="Mullins K.E."/>
            <person name="Clifford R.J."/>
            <person name="Onmus-Leone F."/>
            <person name="Yang Y."/>
            <person name="Jiang J."/>
            <person name="Leguia M."/>
            <person name="Kasper M.R."/>
            <person name="Maguina C."/>
            <person name="Lesho E.P."/>
            <person name="Jarman R.G."/>
            <person name="Richards A.L."/>
            <person name="Blazes D."/>
        </authorList>
    </citation>
    <scope>NUCLEOTIDE SEQUENCE [LARGE SCALE GENOMIC DNA]</scope>
    <source>
        <strain evidence="2 3">20.00</strain>
    </source>
</reference>
<keyword evidence="1" id="KW-0812">Transmembrane</keyword>
<organism evidence="2 3">
    <name type="scientific">Bartonella ancashensis</name>
    <dbReference type="NCBI Taxonomy" id="1318743"/>
    <lineage>
        <taxon>Bacteria</taxon>
        <taxon>Pseudomonadati</taxon>
        <taxon>Pseudomonadota</taxon>
        <taxon>Alphaproteobacteria</taxon>
        <taxon>Hyphomicrobiales</taxon>
        <taxon>Bartonellaceae</taxon>
        <taxon>Bartonella</taxon>
    </lineage>
</organism>
<dbReference type="Proteomes" id="UP000057213">
    <property type="component" value="Chromosome"/>
</dbReference>
<dbReference type="EMBL" id="CP010401">
    <property type="protein sequence ID" value="ALE03725.1"/>
    <property type="molecule type" value="Genomic_DNA"/>
</dbReference>
<keyword evidence="1" id="KW-1133">Transmembrane helix</keyword>
<dbReference type="PATRIC" id="fig|1318743.3.peg.925"/>
<dbReference type="KEGG" id="banc:PU02_0911"/>
<evidence type="ECO:0000313" key="2">
    <source>
        <dbReference type="EMBL" id="ALE03725.1"/>
    </source>
</evidence>
<gene>
    <name evidence="2" type="ORF">PU02_0911</name>
</gene>
<evidence type="ECO:0000256" key="1">
    <source>
        <dbReference type="SAM" id="Phobius"/>
    </source>
</evidence>
<name>A0A0M3T322_9HYPH</name>
<dbReference type="AlphaFoldDB" id="A0A0M3T322"/>
<proteinExistence type="predicted"/>
<accession>A0A0M3T322</accession>
<evidence type="ECO:0000313" key="3">
    <source>
        <dbReference type="Proteomes" id="UP000057213"/>
    </source>
</evidence>
<protein>
    <submittedName>
        <fullName evidence="2">Mlr0912-like protein</fullName>
    </submittedName>
</protein>
<sequence length="352" mass="38775">MRMWCEFFNLSSPVRSIALEKITILVNNGGMGIFSERLCRVLWLTIVSLLLWGGVAVFSGERGKKNLQHEYSEVFDLYAQGHGKESFASQAKLVMHAQLINDSENITEGLVWRVYSSVMESSNELPLVASFEGGSAHFDLEAGSYVIHVSFGRASLIRRVNLEGGQRLVENFNLNAGGVILDSGVLDGKVNEKELHFAIYESTKAMDDTDAIVSNIRPKSLVRLKAGYYHVVSYYGSVNAVIRSDIQVEAGQITEATLQHQAAQILLKLVRQEGGEALADTSWSVINNSGDIIYETVGPYVSLVLAEGDYIAIAKNKEQIYQKDFSVTSGRDEDVSVIADVNSIKKVNEAIN</sequence>